<sequence>MSVPTVPFDVQASSVSRYAIVCVLGVVAFLGLAIFVRSRLVERRRVHNRPQLVPWRRIYCLAGALGKRPPLLEVYLDPGRVGEYAWCQIMVRYLHSYAPAAYQAKPLSVQNIDAWPPSAKTVSNDLNPLASTVSRIAAIILMPCPSVPTHYPVGNTDEPIPHIEIGALDVVVRPATKERESMTTEE</sequence>
<accession>A0AAD6XNY6</accession>
<keyword evidence="1" id="KW-0472">Membrane</keyword>
<organism evidence="2 3">
    <name type="scientific">Mycena belliarum</name>
    <dbReference type="NCBI Taxonomy" id="1033014"/>
    <lineage>
        <taxon>Eukaryota</taxon>
        <taxon>Fungi</taxon>
        <taxon>Dikarya</taxon>
        <taxon>Basidiomycota</taxon>
        <taxon>Agaricomycotina</taxon>
        <taxon>Agaricomycetes</taxon>
        <taxon>Agaricomycetidae</taxon>
        <taxon>Agaricales</taxon>
        <taxon>Marasmiineae</taxon>
        <taxon>Mycenaceae</taxon>
        <taxon>Mycena</taxon>
    </lineage>
</organism>
<reference evidence="2" key="1">
    <citation type="submission" date="2023-03" db="EMBL/GenBank/DDBJ databases">
        <title>Massive genome expansion in bonnet fungi (Mycena s.s.) driven by repeated elements and novel gene families across ecological guilds.</title>
        <authorList>
            <consortium name="Lawrence Berkeley National Laboratory"/>
            <person name="Harder C.B."/>
            <person name="Miyauchi S."/>
            <person name="Viragh M."/>
            <person name="Kuo A."/>
            <person name="Thoen E."/>
            <person name="Andreopoulos B."/>
            <person name="Lu D."/>
            <person name="Skrede I."/>
            <person name="Drula E."/>
            <person name="Henrissat B."/>
            <person name="Morin E."/>
            <person name="Kohler A."/>
            <person name="Barry K."/>
            <person name="LaButti K."/>
            <person name="Morin E."/>
            <person name="Salamov A."/>
            <person name="Lipzen A."/>
            <person name="Mereny Z."/>
            <person name="Hegedus B."/>
            <person name="Baldrian P."/>
            <person name="Stursova M."/>
            <person name="Weitz H."/>
            <person name="Taylor A."/>
            <person name="Grigoriev I.V."/>
            <person name="Nagy L.G."/>
            <person name="Martin F."/>
            <person name="Kauserud H."/>
        </authorList>
    </citation>
    <scope>NUCLEOTIDE SEQUENCE</scope>
    <source>
        <strain evidence="2">CBHHK173m</strain>
    </source>
</reference>
<evidence type="ECO:0000256" key="1">
    <source>
        <dbReference type="SAM" id="Phobius"/>
    </source>
</evidence>
<dbReference type="EMBL" id="JARJCN010000027">
    <property type="protein sequence ID" value="KAJ7088073.1"/>
    <property type="molecule type" value="Genomic_DNA"/>
</dbReference>
<keyword evidence="1" id="KW-1133">Transmembrane helix</keyword>
<evidence type="ECO:0000313" key="3">
    <source>
        <dbReference type="Proteomes" id="UP001222325"/>
    </source>
</evidence>
<keyword evidence="1" id="KW-0812">Transmembrane</keyword>
<name>A0AAD6XNY6_9AGAR</name>
<comment type="caution">
    <text evidence="2">The sequence shown here is derived from an EMBL/GenBank/DDBJ whole genome shotgun (WGS) entry which is preliminary data.</text>
</comment>
<evidence type="ECO:0000313" key="2">
    <source>
        <dbReference type="EMBL" id="KAJ7088073.1"/>
    </source>
</evidence>
<dbReference type="Proteomes" id="UP001222325">
    <property type="component" value="Unassembled WGS sequence"/>
</dbReference>
<keyword evidence="3" id="KW-1185">Reference proteome</keyword>
<gene>
    <name evidence="2" type="ORF">B0H15DRAFT_949886</name>
</gene>
<feature type="transmembrane region" description="Helical" evidence="1">
    <location>
        <begin position="15"/>
        <end position="36"/>
    </location>
</feature>
<protein>
    <submittedName>
        <fullName evidence="2">Uncharacterized protein</fullName>
    </submittedName>
</protein>
<proteinExistence type="predicted"/>
<dbReference type="AlphaFoldDB" id="A0AAD6XNY6"/>